<dbReference type="InterPro" id="IPR000683">
    <property type="entry name" value="Gfo/Idh/MocA-like_OxRdtase_N"/>
</dbReference>
<dbReference type="RefSeq" id="WP_045368266.1">
    <property type="nucleotide sequence ID" value="NZ_AP014648.1"/>
</dbReference>
<dbReference type="EMBL" id="AP014648">
    <property type="protein sequence ID" value="BAQ18208.1"/>
    <property type="molecule type" value="Genomic_DNA"/>
</dbReference>
<proteinExistence type="predicted"/>
<dbReference type="SUPFAM" id="SSF51735">
    <property type="entry name" value="NAD(P)-binding Rossmann-fold domains"/>
    <property type="match status" value="1"/>
</dbReference>
<name>A0A0A8K5I4_9HYPH</name>
<evidence type="ECO:0000313" key="4">
    <source>
        <dbReference type="Proteomes" id="UP000031643"/>
    </source>
</evidence>
<dbReference type="Pfam" id="PF22725">
    <property type="entry name" value="GFO_IDH_MocA_C3"/>
    <property type="match status" value="1"/>
</dbReference>
<dbReference type="SUPFAM" id="SSF55347">
    <property type="entry name" value="Glyceraldehyde-3-phosphate dehydrogenase-like, C-terminal domain"/>
    <property type="match status" value="1"/>
</dbReference>
<dbReference type="HOGENOM" id="CLU_023194_10_0_5"/>
<dbReference type="Pfam" id="PF01408">
    <property type="entry name" value="GFO_IDH_MocA"/>
    <property type="match status" value="1"/>
</dbReference>
<dbReference type="PANTHER" id="PTHR43377:SF1">
    <property type="entry name" value="BILIVERDIN REDUCTASE A"/>
    <property type="match status" value="1"/>
</dbReference>
<dbReference type="InterPro" id="IPR051450">
    <property type="entry name" value="Gfo/Idh/MocA_Oxidoreductases"/>
</dbReference>
<dbReference type="STRING" id="1384459.GL4_2774"/>
<evidence type="ECO:0000313" key="3">
    <source>
        <dbReference type="EMBL" id="BAQ18208.1"/>
    </source>
</evidence>
<evidence type="ECO:0000259" key="2">
    <source>
        <dbReference type="Pfam" id="PF22725"/>
    </source>
</evidence>
<feature type="domain" description="GFO/IDH/MocA-like oxidoreductase" evidence="2">
    <location>
        <begin position="156"/>
        <end position="227"/>
    </location>
</feature>
<sequence length="333" mass="36424">MADQIRTAVVGTGYFGRFHANHYTKNPDAKLVAVVDANPERAKAMAEEFGAEAVTDHREIYDKVDAVSVAVPTPFHFDVARDLIDAGLHVNVEKPITETVEQAQVLTKLAEERGTVLQVGHIERYSAAYRVISEKIDRPLYLESYRIAPWKARGVDVDVILDLMIHDIDMIIGLVGSPVSSVDAVGTGVMGRKVDIANARINFESGCVANVTTSRISYKTERRLRVFSHSQYLNCDLGERKIFGYSLRGDPMTEGLAAIATDTVDIPQEDSLGNEIASFLDCVKTGKKPFVDGYAGSEALRVAVMINQSIDAQLKKVQAWLTPGSPVTVTAKT</sequence>
<dbReference type="AlphaFoldDB" id="A0A0A8K5I4"/>
<evidence type="ECO:0000259" key="1">
    <source>
        <dbReference type="Pfam" id="PF01408"/>
    </source>
</evidence>
<gene>
    <name evidence="3" type="ORF">GL4_2774</name>
</gene>
<dbReference type="KEGG" id="mcg:GL4_2774"/>
<dbReference type="InterPro" id="IPR055170">
    <property type="entry name" value="GFO_IDH_MocA-like_dom"/>
</dbReference>
<protein>
    <submittedName>
        <fullName evidence="3">Oxidoreductase, Gfo/Idh/MocA family</fullName>
    </submittedName>
</protein>
<dbReference type="PANTHER" id="PTHR43377">
    <property type="entry name" value="BILIVERDIN REDUCTASE A"/>
    <property type="match status" value="1"/>
</dbReference>
<keyword evidence="4" id="KW-1185">Reference proteome</keyword>
<feature type="domain" description="Gfo/Idh/MocA-like oxidoreductase N-terminal" evidence="1">
    <location>
        <begin position="5"/>
        <end position="121"/>
    </location>
</feature>
<dbReference type="Gene3D" id="3.30.360.10">
    <property type="entry name" value="Dihydrodipicolinate Reductase, domain 2"/>
    <property type="match status" value="1"/>
</dbReference>
<reference evidence="3 4" key="1">
    <citation type="submission" date="2014-09" db="EMBL/GenBank/DDBJ databases">
        <title>Genome sequencing of Methyloceanibacter caenitepidi Gela4.</title>
        <authorList>
            <person name="Takeuchi M."/>
            <person name="Susumu S."/>
            <person name="Kamagata Y."/>
            <person name="Oshima K."/>
            <person name="Hattori M."/>
            <person name="Iwasaki W."/>
        </authorList>
    </citation>
    <scope>NUCLEOTIDE SEQUENCE [LARGE SCALE GENOMIC DNA]</scope>
    <source>
        <strain evidence="3 4">Gela4</strain>
    </source>
</reference>
<organism evidence="3 4">
    <name type="scientific">Methyloceanibacter caenitepidi</name>
    <dbReference type="NCBI Taxonomy" id="1384459"/>
    <lineage>
        <taxon>Bacteria</taxon>
        <taxon>Pseudomonadati</taxon>
        <taxon>Pseudomonadota</taxon>
        <taxon>Alphaproteobacteria</taxon>
        <taxon>Hyphomicrobiales</taxon>
        <taxon>Hyphomicrobiaceae</taxon>
        <taxon>Methyloceanibacter</taxon>
    </lineage>
</organism>
<dbReference type="Gene3D" id="3.40.50.720">
    <property type="entry name" value="NAD(P)-binding Rossmann-like Domain"/>
    <property type="match status" value="1"/>
</dbReference>
<dbReference type="GO" id="GO:0000166">
    <property type="term" value="F:nucleotide binding"/>
    <property type="evidence" value="ECO:0007669"/>
    <property type="project" value="InterPro"/>
</dbReference>
<dbReference type="OrthoDB" id="9800846at2"/>
<dbReference type="InterPro" id="IPR036291">
    <property type="entry name" value="NAD(P)-bd_dom_sf"/>
</dbReference>
<accession>A0A0A8K5I4</accession>
<dbReference type="Proteomes" id="UP000031643">
    <property type="component" value="Chromosome"/>
</dbReference>